<keyword evidence="1" id="KW-0812">Transmembrane</keyword>
<dbReference type="Proteomes" id="UP000300879">
    <property type="component" value="Chromosome"/>
</dbReference>
<dbReference type="GO" id="GO:0080120">
    <property type="term" value="P:CAAX-box protein maturation"/>
    <property type="evidence" value="ECO:0007669"/>
    <property type="project" value="UniProtKB-ARBA"/>
</dbReference>
<gene>
    <name evidence="3" type="ORF">E6C60_3434</name>
</gene>
<feature type="transmembrane region" description="Helical" evidence="1">
    <location>
        <begin position="248"/>
        <end position="274"/>
    </location>
</feature>
<evidence type="ECO:0000256" key="1">
    <source>
        <dbReference type="SAM" id="Phobius"/>
    </source>
</evidence>
<sequence length="552" mass="61666">MNRSGSPLVLRPDFKPLLLMALAGCILFLALQVYPALYSGASTPQPIDKSEAAAAAQRFYTEQMTLSPGSSQEPLVTYTARSELYGYLMKEKLVQLYDEQFKEKYPYELYRVTLDQGNSNAIHVDVNMHTGAIAGFTYDSQDSGYEGAMLQEGRAQRQLLLLLEGELTLAEKQALAAPWVQRAGYDPEQLTMVTGKREPGLIYRDPDAKAGDAMLQLAFTFENGQLRSFEPAFAAPESHLAYVDQQTMAAVLLTLLGYGLFTLLLGILAVIYSVRTRMYISWKRGVLLAVIVFVTQMLNVYNMLPSYEAQGMSETMIGGRLLFYAGYSLVFSALVYFSLAGGTGLWLKEDGLNPFPEVRETGYGRYVLQSMKLGYVWAFILMGVQSMIFVVLGLTLNTWSTIDASQSPYNMLYPWLFPLMAWFAGIMEETVYRLFGIKMLSKIFRSTLAASLISSLIWALGHTLYPIFPIISRPIELIVIGLLFSFIFLRYGYLAVMFSHIVFNSILMGFSLAMMNGTGNLLTGIFYMLLPAIVGYLIHVFHRPRILPGPAA</sequence>
<keyword evidence="4" id="KW-1185">Reference proteome</keyword>
<keyword evidence="1" id="KW-0472">Membrane</keyword>
<dbReference type="AlphaFoldDB" id="A0A4P8XPF7"/>
<feature type="transmembrane region" description="Helical" evidence="1">
    <location>
        <begin position="496"/>
        <end position="515"/>
    </location>
</feature>
<keyword evidence="1" id="KW-1133">Transmembrane helix</keyword>
<dbReference type="RefSeq" id="WP_138226903.1">
    <property type="nucleotide sequence ID" value="NZ_CP040396.1"/>
</dbReference>
<name>A0A4P8XPF7_9BACL</name>
<feature type="transmembrane region" description="Helical" evidence="1">
    <location>
        <begin position="521"/>
        <end position="541"/>
    </location>
</feature>
<evidence type="ECO:0000259" key="2">
    <source>
        <dbReference type="Pfam" id="PF02517"/>
    </source>
</evidence>
<feature type="transmembrane region" description="Helical" evidence="1">
    <location>
        <begin position="447"/>
        <end position="465"/>
    </location>
</feature>
<dbReference type="GO" id="GO:0004175">
    <property type="term" value="F:endopeptidase activity"/>
    <property type="evidence" value="ECO:0007669"/>
    <property type="project" value="UniProtKB-ARBA"/>
</dbReference>
<feature type="transmembrane region" description="Helical" evidence="1">
    <location>
        <begin position="324"/>
        <end position="347"/>
    </location>
</feature>
<feature type="domain" description="CAAX prenyl protease 2/Lysostaphin resistance protein A-like" evidence="2">
    <location>
        <begin position="413"/>
        <end position="505"/>
    </location>
</feature>
<feature type="transmembrane region" description="Helical" evidence="1">
    <location>
        <begin position="415"/>
        <end position="435"/>
    </location>
</feature>
<dbReference type="Pfam" id="PF02517">
    <property type="entry name" value="Rce1-like"/>
    <property type="match status" value="1"/>
</dbReference>
<feature type="transmembrane region" description="Helical" evidence="1">
    <location>
        <begin position="286"/>
        <end position="304"/>
    </location>
</feature>
<accession>A0A4P8XPF7</accession>
<dbReference type="KEGG" id="palo:E6C60_3434"/>
<proteinExistence type="predicted"/>
<dbReference type="OrthoDB" id="2675631at2"/>
<evidence type="ECO:0000313" key="4">
    <source>
        <dbReference type="Proteomes" id="UP000300879"/>
    </source>
</evidence>
<evidence type="ECO:0000313" key="3">
    <source>
        <dbReference type="EMBL" id="QCT04145.1"/>
    </source>
</evidence>
<dbReference type="InterPro" id="IPR003675">
    <property type="entry name" value="Rce1/LyrA-like_dom"/>
</dbReference>
<dbReference type="EMBL" id="CP040396">
    <property type="protein sequence ID" value="QCT04145.1"/>
    <property type="molecule type" value="Genomic_DNA"/>
</dbReference>
<protein>
    <submittedName>
        <fullName evidence="3">Abortive infection protein</fullName>
    </submittedName>
</protein>
<reference evidence="3 4" key="1">
    <citation type="submission" date="2019-05" db="EMBL/GenBank/DDBJ databases">
        <authorList>
            <person name="Chen C."/>
        </authorList>
    </citation>
    <scope>NUCLEOTIDE SEQUENCE [LARGE SCALE GENOMIC DNA]</scope>
    <source>
        <strain evidence="3 4">HB172198</strain>
    </source>
</reference>
<feature type="transmembrane region" description="Helical" evidence="1">
    <location>
        <begin position="375"/>
        <end position="395"/>
    </location>
</feature>
<organism evidence="3 4">
    <name type="scientific">Paenibacillus algicola</name>
    <dbReference type="NCBI Taxonomy" id="2565926"/>
    <lineage>
        <taxon>Bacteria</taxon>
        <taxon>Bacillati</taxon>
        <taxon>Bacillota</taxon>
        <taxon>Bacilli</taxon>
        <taxon>Bacillales</taxon>
        <taxon>Paenibacillaceae</taxon>
        <taxon>Paenibacillus</taxon>
    </lineage>
</organism>